<feature type="transmembrane region" description="Helical" evidence="1">
    <location>
        <begin position="67"/>
        <end position="89"/>
    </location>
</feature>
<evidence type="ECO:0000313" key="4">
    <source>
        <dbReference type="EMBL" id="PSR32724.1"/>
    </source>
</evidence>
<dbReference type="InterPro" id="IPR052155">
    <property type="entry name" value="Biofilm_reg_signaling"/>
</dbReference>
<dbReference type="SUPFAM" id="SSF55073">
    <property type="entry name" value="Nucleotide cyclase"/>
    <property type="match status" value="1"/>
</dbReference>
<dbReference type="InterPro" id="IPR000160">
    <property type="entry name" value="GGDEF_dom"/>
</dbReference>
<dbReference type="InterPro" id="IPR013767">
    <property type="entry name" value="PAS_fold"/>
</dbReference>
<accession>A0A2T2XDX8</accession>
<feature type="transmembrane region" description="Helical" evidence="1">
    <location>
        <begin position="179"/>
        <end position="199"/>
    </location>
</feature>
<evidence type="ECO:0000313" key="5">
    <source>
        <dbReference type="Proteomes" id="UP000242972"/>
    </source>
</evidence>
<dbReference type="SMART" id="SM00267">
    <property type="entry name" value="GGDEF"/>
    <property type="match status" value="1"/>
</dbReference>
<dbReference type="GO" id="GO:0006355">
    <property type="term" value="P:regulation of DNA-templated transcription"/>
    <property type="evidence" value="ECO:0007669"/>
    <property type="project" value="InterPro"/>
</dbReference>
<dbReference type="InterPro" id="IPR035965">
    <property type="entry name" value="PAS-like_dom_sf"/>
</dbReference>
<evidence type="ECO:0000259" key="2">
    <source>
        <dbReference type="PROSITE" id="PS50112"/>
    </source>
</evidence>
<dbReference type="EMBL" id="PXYW01000033">
    <property type="protein sequence ID" value="PSR32724.1"/>
    <property type="molecule type" value="Genomic_DNA"/>
</dbReference>
<name>A0A2T2XDX8_9FIRM</name>
<dbReference type="CDD" id="cd01949">
    <property type="entry name" value="GGDEF"/>
    <property type="match status" value="1"/>
</dbReference>
<evidence type="ECO:0000256" key="1">
    <source>
        <dbReference type="SAM" id="Phobius"/>
    </source>
</evidence>
<reference evidence="4 5" key="1">
    <citation type="journal article" date="2014" name="BMC Genomics">
        <title>Comparison of environmental and isolate Sulfobacillus genomes reveals diverse carbon, sulfur, nitrogen, and hydrogen metabolisms.</title>
        <authorList>
            <person name="Justice N.B."/>
            <person name="Norman A."/>
            <person name="Brown C.T."/>
            <person name="Singh A."/>
            <person name="Thomas B.C."/>
            <person name="Banfield J.F."/>
        </authorList>
    </citation>
    <scope>NUCLEOTIDE SEQUENCE [LARGE SCALE GENOMIC DNA]</scope>
    <source>
        <strain evidence="4">AMDSBA4</strain>
    </source>
</reference>
<feature type="transmembrane region" description="Helical" evidence="1">
    <location>
        <begin position="6"/>
        <end position="27"/>
    </location>
</feature>
<sequence>MTHFHTLLISIIYGVPMMFLFHWGIDVGNRNFRDTSTRLIAAQFGAFLLMLFAVFAIQVLPKEYAPPIAIFGIGTLGVILTALGVHLLLRTLGWITRWPKGLGVALSYIWVVPGLWTLVTGKNIFNVSQFYADGLWVKPYYNAPFHIAMIFGSAMVAIFSIGLGWTALHAHDANTRGKFLGLFWGMVSLTVANAVLGAALPEKTAGWLPPYPYLVGMMAWLIAVRYSIVKYELLPGRLGRYQTLFTATPLPILMADARGHIVETNAAALSLFGKEPKSLSEVVVAEDRTKAFRVYRHAFSHHQSIQEWHLSVIDCDNSVRSVVVNGDYISVGSHVYSLLVVRDITEEQIQRTQLTHLAFHDPLTGLPNAFQFRQQLGDWIDRDALHQDRFAVLMIDLDNFKTLNDTWGHQMGDEALIAVAQRLSENRRSRDLVSRIGGDEFMMILADAMDQEATYQTAHRILSGFREPIILTNGEPFKVTLSIGVSMYPIHGRDADGLIRAADQAMYAAKRAGKNLVHMYDGHVAQLSH</sequence>
<evidence type="ECO:0000259" key="3">
    <source>
        <dbReference type="PROSITE" id="PS50887"/>
    </source>
</evidence>
<dbReference type="AlphaFoldDB" id="A0A2T2XDX8"/>
<feature type="transmembrane region" description="Helical" evidence="1">
    <location>
        <begin position="39"/>
        <end position="61"/>
    </location>
</feature>
<dbReference type="PROSITE" id="PS50112">
    <property type="entry name" value="PAS"/>
    <property type="match status" value="1"/>
</dbReference>
<dbReference type="CDD" id="cd00130">
    <property type="entry name" value="PAS"/>
    <property type="match status" value="1"/>
</dbReference>
<dbReference type="PROSITE" id="PS50887">
    <property type="entry name" value="GGDEF"/>
    <property type="match status" value="1"/>
</dbReference>
<dbReference type="SUPFAM" id="SSF55785">
    <property type="entry name" value="PYP-like sensor domain (PAS domain)"/>
    <property type="match status" value="1"/>
</dbReference>
<organism evidence="4 5">
    <name type="scientific">Sulfobacillus benefaciens</name>
    <dbReference type="NCBI Taxonomy" id="453960"/>
    <lineage>
        <taxon>Bacteria</taxon>
        <taxon>Bacillati</taxon>
        <taxon>Bacillota</taxon>
        <taxon>Clostridia</taxon>
        <taxon>Eubacteriales</taxon>
        <taxon>Clostridiales Family XVII. Incertae Sedis</taxon>
        <taxon>Sulfobacillus</taxon>
    </lineage>
</organism>
<dbReference type="Pfam" id="PF00990">
    <property type="entry name" value="GGDEF"/>
    <property type="match status" value="1"/>
</dbReference>
<comment type="caution">
    <text evidence="4">The sequence shown here is derived from an EMBL/GenBank/DDBJ whole genome shotgun (WGS) entry which is preliminary data.</text>
</comment>
<dbReference type="Pfam" id="PF00989">
    <property type="entry name" value="PAS"/>
    <property type="match status" value="1"/>
</dbReference>
<dbReference type="InterPro" id="IPR029787">
    <property type="entry name" value="Nucleotide_cyclase"/>
</dbReference>
<dbReference type="Gene3D" id="3.30.450.20">
    <property type="entry name" value="PAS domain"/>
    <property type="match status" value="1"/>
</dbReference>
<dbReference type="InterPro" id="IPR043128">
    <property type="entry name" value="Rev_trsase/Diguanyl_cyclase"/>
</dbReference>
<feature type="transmembrane region" description="Helical" evidence="1">
    <location>
        <begin position="145"/>
        <end position="167"/>
    </location>
</feature>
<dbReference type="NCBIfam" id="TIGR00254">
    <property type="entry name" value="GGDEF"/>
    <property type="match status" value="1"/>
</dbReference>
<dbReference type="PANTHER" id="PTHR44757:SF2">
    <property type="entry name" value="BIOFILM ARCHITECTURE MAINTENANCE PROTEIN MBAA"/>
    <property type="match status" value="1"/>
</dbReference>
<dbReference type="PANTHER" id="PTHR44757">
    <property type="entry name" value="DIGUANYLATE CYCLASE DGCP"/>
    <property type="match status" value="1"/>
</dbReference>
<keyword evidence="1" id="KW-1133">Transmembrane helix</keyword>
<dbReference type="Proteomes" id="UP000242972">
    <property type="component" value="Unassembled WGS sequence"/>
</dbReference>
<dbReference type="Gene3D" id="3.30.70.270">
    <property type="match status" value="1"/>
</dbReference>
<evidence type="ECO:0008006" key="6">
    <source>
        <dbReference type="Google" id="ProtNLM"/>
    </source>
</evidence>
<dbReference type="FunFam" id="3.30.70.270:FF:000001">
    <property type="entry name" value="Diguanylate cyclase domain protein"/>
    <property type="match status" value="1"/>
</dbReference>
<feature type="domain" description="PAS" evidence="2">
    <location>
        <begin position="237"/>
        <end position="279"/>
    </location>
</feature>
<dbReference type="NCBIfam" id="TIGR00229">
    <property type="entry name" value="sensory_box"/>
    <property type="match status" value="1"/>
</dbReference>
<dbReference type="InterPro" id="IPR000014">
    <property type="entry name" value="PAS"/>
</dbReference>
<protein>
    <recommendedName>
        <fullName evidence="6">GGDEF domain-containing protein</fullName>
    </recommendedName>
</protein>
<feature type="transmembrane region" description="Helical" evidence="1">
    <location>
        <begin position="211"/>
        <end position="228"/>
    </location>
</feature>
<gene>
    <name evidence="4" type="ORF">C7B46_13280</name>
</gene>
<proteinExistence type="predicted"/>
<feature type="domain" description="GGDEF" evidence="3">
    <location>
        <begin position="388"/>
        <end position="522"/>
    </location>
</feature>
<feature type="transmembrane region" description="Helical" evidence="1">
    <location>
        <begin position="101"/>
        <end position="125"/>
    </location>
</feature>
<keyword evidence="1" id="KW-0472">Membrane</keyword>
<keyword evidence="1" id="KW-0812">Transmembrane</keyword>